<accession>A0A494XPD8</accession>
<sequence length="281" mass="30452">MLMVSPLALWGLIVATLFVALLPIALYARLRKPMALERRDTIVGIAVFAFFAMIVERAVNAYLLGINATTSAWLSHPVAFVLYGTLAAGVFEEGGRYVGMRFIAGRLATGASDRRDGVALGYGLGHGGAEAWLVGVLTQIQWIAYAILANRGELDRHLVNLPIDAVARIHLLLASLSLPMAALFALERTAALVFQVGLSALMWRGVRAGRLVIVPIAIVAHALLDVPALLFQVGRIPLWLVDGGYGLAAIAVACMLAIRWRRNWLAHRREQAQTSPTKQTM</sequence>
<feature type="transmembrane region" description="Helical" evidence="1">
    <location>
        <begin position="236"/>
        <end position="258"/>
    </location>
</feature>
<keyword evidence="1" id="KW-1133">Transmembrane helix</keyword>
<keyword evidence="1" id="KW-0812">Transmembrane</keyword>
<proteinExistence type="predicted"/>
<feature type="transmembrane region" description="Helical" evidence="1">
    <location>
        <begin position="72"/>
        <end position="91"/>
    </location>
</feature>
<name>A0A494XPD8_9BURK</name>
<dbReference type="InterPro" id="IPR011397">
    <property type="entry name" value="YhfC"/>
</dbReference>
<keyword evidence="1" id="KW-0472">Membrane</keyword>
<protein>
    <submittedName>
        <fullName evidence="2">YhfC family intramembrane metalloprotease</fullName>
    </submittedName>
</protein>
<evidence type="ECO:0000313" key="2">
    <source>
        <dbReference type="EMBL" id="RKP52517.1"/>
    </source>
</evidence>
<dbReference type="GO" id="GO:0008237">
    <property type="term" value="F:metallopeptidase activity"/>
    <property type="evidence" value="ECO:0007669"/>
    <property type="project" value="UniProtKB-KW"/>
</dbReference>
<evidence type="ECO:0000256" key="1">
    <source>
        <dbReference type="SAM" id="Phobius"/>
    </source>
</evidence>
<dbReference type="PIRSF" id="PIRSF033101">
    <property type="entry name" value="UCP033101"/>
    <property type="match status" value="1"/>
</dbReference>
<feature type="transmembrane region" description="Helical" evidence="1">
    <location>
        <begin position="207"/>
        <end position="224"/>
    </location>
</feature>
<dbReference type="EMBL" id="RBZV01000001">
    <property type="protein sequence ID" value="RKP52517.1"/>
    <property type="molecule type" value="Genomic_DNA"/>
</dbReference>
<organism evidence="2 3">
    <name type="scientific">Trinickia fusca</name>
    <dbReference type="NCBI Taxonomy" id="2419777"/>
    <lineage>
        <taxon>Bacteria</taxon>
        <taxon>Pseudomonadati</taxon>
        <taxon>Pseudomonadota</taxon>
        <taxon>Betaproteobacteria</taxon>
        <taxon>Burkholderiales</taxon>
        <taxon>Burkholderiaceae</taxon>
        <taxon>Trinickia</taxon>
    </lineage>
</organism>
<evidence type="ECO:0000313" key="3">
    <source>
        <dbReference type="Proteomes" id="UP000280434"/>
    </source>
</evidence>
<dbReference type="AlphaFoldDB" id="A0A494XPD8"/>
<gene>
    <name evidence="2" type="ORF">D7S89_03140</name>
</gene>
<dbReference type="RefSeq" id="WP_121275482.1">
    <property type="nucleotide sequence ID" value="NZ_RBZV01000001.1"/>
</dbReference>
<dbReference type="GO" id="GO:0006508">
    <property type="term" value="P:proteolysis"/>
    <property type="evidence" value="ECO:0007669"/>
    <property type="project" value="UniProtKB-KW"/>
</dbReference>
<feature type="transmembrane region" description="Helical" evidence="1">
    <location>
        <begin position="42"/>
        <end position="66"/>
    </location>
</feature>
<dbReference type="Proteomes" id="UP000280434">
    <property type="component" value="Unassembled WGS sequence"/>
</dbReference>
<dbReference type="OrthoDB" id="9807167at2"/>
<keyword evidence="2" id="KW-0378">Hydrolase</keyword>
<keyword evidence="3" id="KW-1185">Reference proteome</keyword>
<feature type="transmembrane region" description="Helical" evidence="1">
    <location>
        <begin position="6"/>
        <end position="30"/>
    </location>
</feature>
<keyword evidence="2" id="KW-0482">Metalloprotease</keyword>
<reference evidence="2 3" key="1">
    <citation type="submission" date="2018-10" db="EMBL/GenBank/DDBJ databases">
        <title>Paraburkholderia sp. 7MK8-2, isolated from soil.</title>
        <authorList>
            <person name="Gao Z.-H."/>
            <person name="Qiu L.-H."/>
        </authorList>
    </citation>
    <scope>NUCLEOTIDE SEQUENCE [LARGE SCALE GENOMIC DNA]</scope>
    <source>
        <strain evidence="2 3">7MK8-2</strain>
    </source>
</reference>
<dbReference type="Pfam" id="PF10086">
    <property type="entry name" value="YhfC"/>
    <property type="match status" value="1"/>
</dbReference>
<keyword evidence="2" id="KW-0645">Protease</keyword>
<comment type="caution">
    <text evidence="2">The sequence shown here is derived from an EMBL/GenBank/DDBJ whole genome shotgun (WGS) entry which is preliminary data.</text>
</comment>